<keyword evidence="1" id="KW-0723">Serine/threonine-protein kinase</keyword>
<dbReference type="PANTHER" id="PTHR35526:SF3">
    <property type="entry name" value="ANTI-SIGMA-F FACTOR RSBW"/>
    <property type="match status" value="1"/>
</dbReference>
<dbReference type="Proteomes" id="UP000479526">
    <property type="component" value="Unassembled WGS sequence"/>
</dbReference>
<dbReference type="Gene3D" id="3.30.565.10">
    <property type="entry name" value="Histidine kinase-like ATPase, C-terminal domain"/>
    <property type="match status" value="1"/>
</dbReference>
<protein>
    <recommendedName>
        <fullName evidence="3">Histidine kinase/HSP90-like ATPase domain-containing protein</fullName>
    </recommendedName>
</protein>
<name>A0A7C9NNW8_9ACTN</name>
<proteinExistence type="predicted"/>
<dbReference type="GO" id="GO:0004674">
    <property type="term" value="F:protein serine/threonine kinase activity"/>
    <property type="evidence" value="ECO:0007669"/>
    <property type="project" value="UniProtKB-KW"/>
</dbReference>
<dbReference type="CDD" id="cd16936">
    <property type="entry name" value="HATPase_RsbW-like"/>
    <property type="match status" value="1"/>
</dbReference>
<dbReference type="SUPFAM" id="SSF55874">
    <property type="entry name" value="ATPase domain of HSP90 chaperone/DNA topoisomerase II/histidine kinase"/>
    <property type="match status" value="1"/>
</dbReference>
<comment type="caution">
    <text evidence="4">The sequence shown here is derived from an EMBL/GenBank/DDBJ whole genome shotgun (WGS) entry which is preliminary data.</text>
</comment>
<evidence type="ECO:0000313" key="5">
    <source>
        <dbReference type="Proteomes" id="UP000479526"/>
    </source>
</evidence>
<feature type="compositionally biased region" description="Basic and acidic residues" evidence="2">
    <location>
        <begin position="70"/>
        <end position="83"/>
    </location>
</feature>
<evidence type="ECO:0000256" key="1">
    <source>
        <dbReference type="ARBA" id="ARBA00022527"/>
    </source>
</evidence>
<evidence type="ECO:0000313" key="4">
    <source>
        <dbReference type="EMBL" id="NAS23236.1"/>
    </source>
</evidence>
<accession>A0A7C9NNW8</accession>
<dbReference type="InterPro" id="IPR036890">
    <property type="entry name" value="HATPase_C_sf"/>
</dbReference>
<evidence type="ECO:0000256" key="2">
    <source>
        <dbReference type="SAM" id="MobiDB-lite"/>
    </source>
</evidence>
<keyword evidence="1" id="KW-0808">Transferase</keyword>
<feature type="domain" description="Histidine kinase/HSP90-like ATPase" evidence="3">
    <location>
        <begin position="9"/>
        <end position="93"/>
    </location>
</feature>
<dbReference type="AlphaFoldDB" id="A0A7C9NNW8"/>
<reference evidence="4 5" key="1">
    <citation type="submission" date="2020-01" db="EMBL/GenBank/DDBJ databases">
        <title>Herbidospora sp. NEAU-GS84 nov., a novel actinomycete isolated from soil.</title>
        <authorList>
            <person name="Han L."/>
        </authorList>
    </citation>
    <scope>NUCLEOTIDE SEQUENCE [LARGE SCALE GENOMIC DNA]</scope>
    <source>
        <strain evidence="4 5">NEAU-GS84</strain>
    </source>
</reference>
<gene>
    <name evidence="4" type="ORF">GT755_16225</name>
</gene>
<dbReference type="EMBL" id="WXEW01000004">
    <property type="protein sequence ID" value="NAS23236.1"/>
    <property type="molecule type" value="Genomic_DNA"/>
</dbReference>
<sequence>MAAVARLFVRRYLDGHPLVHDAEVVVSEFFSNAIRYSRSPNGGIVRVCVIKMERSIRIEVTDSGGGVTVPREKRPSPGDEHGRGLGIVRTMATAWGHEGLGDVYVTSWAQLDDPGARLRLLPEIGPGWCPSPSAPARDLPLTAVGPLSPGDLLRGLPSRER</sequence>
<feature type="region of interest" description="Disordered" evidence="2">
    <location>
        <begin position="63"/>
        <end position="84"/>
    </location>
</feature>
<feature type="region of interest" description="Disordered" evidence="2">
    <location>
        <begin position="135"/>
        <end position="161"/>
    </location>
</feature>
<dbReference type="RefSeq" id="WP_161480519.1">
    <property type="nucleotide sequence ID" value="NZ_WXEW01000004.1"/>
</dbReference>
<dbReference type="PANTHER" id="PTHR35526">
    <property type="entry name" value="ANTI-SIGMA-F FACTOR RSBW-RELATED"/>
    <property type="match status" value="1"/>
</dbReference>
<dbReference type="InterPro" id="IPR003594">
    <property type="entry name" value="HATPase_dom"/>
</dbReference>
<dbReference type="Pfam" id="PF13581">
    <property type="entry name" value="HATPase_c_2"/>
    <property type="match status" value="1"/>
</dbReference>
<keyword evidence="1" id="KW-0418">Kinase</keyword>
<organism evidence="4 5">
    <name type="scientific">Herbidospora solisilvae</name>
    <dbReference type="NCBI Taxonomy" id="2696284"/>
    <lineage>
        <taxon>Bacteria</taxon>
        <taxon>Bacillati</taxon>
        <taxon>Actinomycetota</taxon>
        <taxon>Actinomycetes</taxon>
        <taxon>Streptosporangiales</taxon>
        <taxon>Streptosporangiaceae</taxon>
        <taxon>Herbidospora</taxon>
    </lineage>
</organism>
<keyword evidence="5" id="KW-1185">Reference proteome</keyword>
<dbReference type="InterPro" id="IPR050267">
    <property type="entry name" value="Anti-sigma-factor_SerPK"/>
</dbReference>
<evidence type="ECO:0000259" key="3">
    <source>
        <dbReference type="Pfam" id="PF13581"/>
    </source>
</evidence>